<feature type="transmembrane region" description="Helical" evidence="1">
    <location>
        <begin position="322"/>
        <end position="341"/>
    </location>
</feature>
<evidence type="ECO:0000313" key="3">
    <source>
        <dbReference type="Proteomes" id="UP000216498"/>
    </source>
</evidence>
<feature type="transmembrane region" description="Helical" evidence="1">
    <location>
        <begin position="182"/>
        <end position="205"/>
    </location>
</feature>
<evidence type="ECO:0008006" key="4">
    <source>
        <dbReference type="Google" id="ProtNLM"/>
    </source>
</evidence>
<dbReference type="Proteomes" id="UP000216498">
    <property type="component" value="Unassembled WGS sequence"/>
</dbReference>
<dbReference type="RefSeq" id="WP_094884832.1">
    <property type="nucleotide sequence ID" value="NZ_NPMS01000002.1"/>
</dbReference>
<evidence type="ECO:0000256" key="1">
    <source>
        <dbReference type="SAM" id="Phobius"/>
    </source>
</evidence>
<dbReference type="AlphaFoldDB" id="A0A265NBE8"/>
<comment type="caution">
    <text evidence="2">The sequence shown here is derived from an EMBL/GenBank/DDBJ whole genome shotgun (WGS) entry which is preliminary data.</text>
</comment>
<feature type="transmembrane region" description="Helical" evidence="1">
    <location>
        <begin position="112"/>
        <end position="131"/>
    </location>
</feature>
<dbReference type="EMBL" id="NPMS01000002">
    <property type="protein sequence ID" value="OZU89370.1"/>
    <property type="molecule type" value="Genomic_DNA"/>
</dbReference>
<protein>
    <recommendedName>
        <fullName evidence="4">Transporter</fullName>
    </recommendedName>
</protein>
<keyword evidence="3" id="KW-1185">Reference proteome</keyword>
<dbReference type="InterPro" id="IPR038728">
    <property type="entry name" value="YkvI-like"/>
</dbReference>
<proteinExistence type="predicted"/>
<sequence>MKRIIKIGSAFIGIIVGAGFASGQEILQYFTSFGYIGTIGAIVSTALFAYLGMMLTRLGSRMRATSHKEAIYKVSGKYLGIIVDAIIVFTLFGVGVVMIAGGGSIFSQQFGLPSVFGIVLMSILVILTMMLNVDRVVSVIGSITPFLILAVILVSIYSILVMDNSFSALNPIAQESPSALSHWLMSAVNYVSFNIAVGASMSLLMGGAEEDERIASLGGLVGGLGIGVMIVLSHLAVFSNVDVVASFDMPMLKIVNDISPVLGVIYSVVLFGMIFNTAVSMFYSFGARFTEVGTKKQRLFTTVTIAVAFSLSFVGFTELVAWFYPTIGWLGTFLIVALLIAPFRMASAKKKEQQEQFREAN</sequence>
<name>A0A265NBE8_9BACI</name>
<reference evidence="2 3" key="1">
    <citation type="submission" date="2017-08" db="EMBL/GenBank/DDBJ databases">
        <title>Virgibacillus indicus sp. nov. and Virgibacillus profoundi sp. nov, two moderately halophilic bacteria isolated from marine sediment by using the Microfluidic Streak Plate.</title>
        <authorList>
            <person name="Xu B."/>
            <person name="Hu B."/>
            <person name="Wang J."/>
            <person name="Zhu Y."/>
            <person name="Huang L."/>
            <person name="Du W."/>
            <person name="Huang Y."/>
        </authorList>
    </citation>
    <scope>NUCLEOTIDE SEQUENCE [LARGE SCALE GENOMIC DNA]</scope>
    <source>
        <strain evidence="2 3">IO3-P2-C2</strain>
    </source>
</reference>
<keyword evidence="1" id="KW-1133">Transmembrane helix</keyword>
<dbReference type="PANTHER" id="PTHR37814">
    <property type="entry name" value="CONSERVED MEMBRANE PROTEIN"/>
    <property type="match status" value="1"/>
</dbReference>
<accession>A0A265NBE8</accession>
<feature type="transmembrane region" description="Helical" evidence="1">
    <location>
        <begin position="143"/>
        <end position="162"/>
    </location>
</feature>
<dbReference type="OrthoDB" id="4424890at2"/>
<keyword evidence="1" id="KW-0472">Membrane</keyword>
<organism evidence="2 3">
    <name type="scientific">Virgibacillus indicus</name>
    <dbReference type="NCBI Taxonomy" id="2024554"/>
    <lineage>
        <taxon>Bacteria</taxon>
        <taxon>Bacillati</taxon>
        <taxon>Bacillota</taxon>
        <taxon>Bacilli</taxon>
        <taxon>Bacillales</taxon>
        <taxon>Bacillaceae</taxon>
        <taxon>Virgibacillus</taxon>
    </lineage>
</organism>
<keyword evidence="1" id="KW-0812">Transmembrane</keyword>
<feature type="transmembrane region" description="Helical" evidence="1">
    <location>
        <begin position="33"/>
        <end position="58"/>
    </location>
</feature>
<feature type="transmembrane region" description="Helical" evidence="1">
    <location>
        <begin position="217"/>
        <end position="238"/>
    </location>
</feature>
<feature type="transmembrane region" description="Helical" evidence="1">
    <location>
        <begin position="78"/>
        <end position="100"/>
    </location>
</feature>
<evidence type="ECO:0000313" key="2">
    <source>
        <dbReference type="EMBL" id="OZU89370.1"/>
    </source>
</evidence>
<gene>
    <name evidence="2" type="ORF">CIL03_06545</name>
</gene>
<feature type="transmembrane region" description="Helical" evidence="1">
    <location>
        <begin position="258"/>
        <end position="286"/>
    </location>
</feature>
<feature type="transmembrane region" description="Helical" evidence="1">
    <location>
        <begin position="298"/>
        <end position="316"/>
    </location>
</feature>
<dbReference type="PANTHER" id="PTHR37814:SF1">
    <property type="entry name" value="MEMBRANE PROTEIN"/>
    <property type="match status" value="1"/>
</dbReference>